<accession>V4M3J6</accession>
<dbReference type="AlphaFoldDB" id="V4M3J6"/>
<dbReference type="EMBL" id="KI517408">
    <property type="protein sequence ID" value="ESQ49462.1"/>
    <property type="molecule type" value="Genomic_DNA"/>
</dbReference>
<reference evidence="1 2" key="1">
    <citation type="journal article" date="2013" name="Front. Plant Sci.">
        <title>The Reference Genome of the Halophytic Plant Eutrema salsugineum.</title>
        <authorList>
            <person name="Yang R."/>
            <person name="Jarvis D.E."/>
            <person name="Chen H."/>
            <person name="Beilstein M.A."/>
            <person name="Grimwood J."/>
            <person name="Jenkins J."/>
            <person name="Shu S."/>
            <person name="Prochnik S."/>
            <person name="Xin M."/>
            <person name="Ma C."/>
            <person name="Schmutz J."/>
            <person name="Wing R.A."/>
            <person name="Mitchell-Olds T."/>
            <person name="Schumaker K.S."/>
            <person name="Wang X."/>
        </authorList>
    </citation>
    <scope>NUCLEOTIDE SEQUENCE [LARGE SCALE GENOMIC DNA]</scope>
</reference>
<dbReference type="KEGG" id="eus:EUTSA_v10022316mg"/>
<gene>
    <name evidence="1" type="ORF">EUTSA_v10022316mg</name>
</gene>
<feature type="non-terminal residue" evidence="1">
    <location>
        <position position="1"/>
    </location>
</feature>
<name>V4M3J6_EUTSA</name>
<keyword evidence="2" id="KW-1185">Reference proteome</keyword>
<sequence>QQREALQTRLRCIQRNPISCRRFATAVLAAAECFSVYKLTKLADIGICCKKSQTTLSLIPFSTHTHTKNIKSHFLLSKIPMNRNSSGGVWQSNNGYYGYGYGGGGYVEKRQLFLKSYQFSRKQSLTEKIKRSVRRVVKKVVWLRLKSARRLKRVVCSRLKTAFFYRRRRFFRLLHPNKPSSYCFY</sequence>
<evidence type="ECO:0000313" key="1">
    <source>
        <dbReference type="EMBL" id="ESQ49462.1"/>
    </source>
</evidence>
<dbReference type="Proteomes" id="UP000030689">
    <property type="component" value="Unassembled WGS sequence"/>
</dbReference>
<evidence type="ECO:0000313" key="2">
    <source>
        <dbReference type="Proteomes" id="UP000030689"/>
    </source>
</evidence>
<dbReference type="Gramene" id="ESQ49462">
    <property type="protein sequence ID" value="ESQ49462"/>
    <property type="gene ID" value="EUTSA_v10022316mg"/>
</dbReference>
<proteinExistence type="predicted"/>
<dbReference type="eggNOG" id="ENOG502S6ZZ">
    <property type="taxonomic scope" value="Eukaryota"/>
</dbReference>
<protein>
    <submittedName>
        <fullName evidence="1">Uncharacterized protein</fullName>
    </submittedName>
</protein>
<organism evidence="1 2">
    <name type="scientific">Eutrema salsugineum</name>
    <name type="common">Saltwater cress</name>
    <name type="synonym">Sisymbrium salsugineum</name>
    <dbReference type="NCBI Taxonomy" id="72664"/>
    <lineage>
        <taxon>Eukaryota</taxon>
        <taxon>Viridiplantae</taxon>
        <taxon>Streptophyta</taxon>
        <taxon>Embryophyta</taxon>
        <taxon>Tracheophyta</taxon>
        <taxon>Spermatophyta</taxon>
        <taxon>Magnoliopsida</taxon>
        <taxon>eudicotyledons</taxon>
        <taxon>Gunneridae</taxon>
        <taxon>Pentapetalae</taxon>
        <taxon>rosids</taxon>
        <taxon>malvids</taxon>
        <taxon>Brassicales</taxon>
        <taxon>Brassicaceae</taxon>
        <taxon>Eutremeae</taxon>
        <taxon>Eutrema</taxon>
    </lineage>
</organism>